<reference evidence="2" key="1">
    <citation type="journal article" date="2022" name="Mol. Ecol. Resour.">
        <title>The genomes of chicory, endive, great burdock and yacon provide insights into Asteraceae palaeo-polyploidization history and plant inulin production.</title>
        <authorList>
            <person name="Fan W."/>
            <person name="Wang S."/>
            <person name="Wang H."/>
            <person name="Wang A."/>
            <person name="Jiang F."/>
            <person name="Liu H."/>
            <person name="Zhao H."/>
            <person name="Xu D."/>
            <person name="Zhang Y."/>
        </authorList>
    </citation>
    <scope>NUCLEOTIDE SEQUENCE [LARGE SCALE GENOMIC DNA]</scope>
    <source>
        <strain evidence="2">cv. Yunnan</strain>
    </source>
</reference>
<gene>
    <name evidence="1" type="ORF">L1987_04328</name>
</gene>
<evidence type="ECO:0000313" key="1">
    <source>
        <dbReference type="EMBL" id="KAI3830194.1"/>
    </source>
</evidence>
<organism evidence="1 2">
    <name type="scientific">Smallanthus sonchifolius</name>
    <dbReference type="NCBI Taxonomy" id="185202"/>
    <lineage>
        <taxon>Eukaryota</taxon>
        <taxon>Viridiplantae</taxon>
        <taxon>Streptophyta</taxon>
        <taxon>Embryophyta</taxon>
        <taxon>Tracheophyta</taxon>
        <taxon>Spermatophyta</taxon>
        <taxon>Magnoliopsida</taxon>
        <taxon>eudicotyledons</taxon>
        <taxon>Gunneridae</taxon>
        <taxon>Pentapetalae</taxon>
        <taxon>asterids</taxon>
        <taxon>campanulids</taxon>
        <taxon>Asterales</taxon>
        <taxon>Asteraceae</taxon>
        <taxon>Asteroideae</taxon>
        <taxon>Heliantheae alliance</taxon>
        <taxon>Millerieae</taxon>
        <taxon>Smallanthus</taxon>
    </lineage>
</organism>
<reference evidence="1 2" key="2">
    <citation type="journal article" date="2022" name="Mol. Ecol. Resour.">
        <title>The genomes of chicory, endive, great burdock and yacon provide insights into Asteraceae paleo-polyploidization history and plant inulin production.</title>
        <authorList>
            <person name="Fan W."/>
            <person name="Wang S."/>
            <person name="Wang H."/>
            <person name="Wang A."/>
            <person name="Jiang F."/>
            <person name="Liu H."/>
            <person name="Zhao H."/>
            <person name="Xu D."/>
            <person name="Zhang Y."/>
        </authorList>
    </citation>
    <scope>NUCLEOTIDE SEQUENCE [LARGE SCALE GENOMIC DNA]</scope>
    <source>
        <strain evidence="2">cv. Yunnan</strain>
        <tissue evidence="1">Leaves</tissue>
    </source>
</reference>
<name>A0ACB9KD55_9ASTR</name>
<dbReference type="Proteomes" id="UP001056120">
    <property type="component" value="Linkage Group LG01"/>
</dbReference>
<dbReference type="EMBL" id="CM042018">
    <property type="protein sequence ID" value="KAI3830194.1"/>
    <property type="molecule type" value="Genomic_DNA"/>
</dbReference>
<evidence type="ECO:0000313" key="2">
    <source>
        <dbReference type="Proteomes" id="UP001056120"/>
    </source>
</evidence>
<keyword evidence="2" id="KW-1185">Reference proteome</keyword>
<sequence length="280" mass="32529">MDGWKDQSHHFSPEVTTTRSNRYRKPPLGDGSNWQQSVPSWEKKFCASVGSISWKKILETKKIIHLYDDIIKWNDSAGKEAFEKAKNNFYANMYNLPNDSVLPDADIYIDKVNWDSEVDQNLMRDLDSDSVVPNSKDEQVVIFGSSFPPSYQNFSPYGWGDSDDDKKKDVTSPEYNIPQRETGGGGVDNNDNWWVRNENDGCGESRNDYWGWNMYDNNYFYGDVKNESGRYMSRYKTSRFQNDNDRARRNNGNRRKSGYSCARVNPSSHEHRWSVKKPVS</sequence>
<proteinExistence type="predicted"/>
<comment type="caution">
    <text evidence="1">The sequence shown here is derived from an EMBL/GenBank/DDBJ whole genome shotgun (WGS) entry which is preliminary data.</text>
</comment>
<protein>
    <submittedName>
        <fullName evidence="1">Uncharacterized protein</fullName>
    </submittedName>
</protein>
<accession>A0ACB9KD55</accession>